<proteinExistence type="predicted"/>
<reference evidence="1 2" key="1">
    <citation type="submission" date="2014-04" db="EMBL/GenBank/DDBJ databases">
        <authorList>
            <consortium name="DOE Joint Genome Institute"/>
            <person name="Kuo A."/>
            <person name="Kohler A."/>
            <person name="Costa M.D."/>
            <person name="Nagy L.G."/>
            <person name="Floudas D."/>
            <person name="Copeland A."/>
            <person name="Barry K.W."/>
            <person name="Cichocki N."/>
            <person name="Veneault-Fourrey C."/>
            <person name="LaButti K."/>
            <person name="Lindquist E.A."/>
            <person name="Lipzen A."/>
            <person name="Lundell T."/>
            <person name="Morin E."/>
            <person name="Murat C."/>
            <person name="Sun H."/>
            <person name="Tunlid A."/>
            <person name="Henrissat B."/>
            <person name="Grigoriev I.V."/>
            <person name="Hibbett D.S."/>
            <person name="Martin F."/>
            <person name="Nordberg H.P."/>
            <person name="Cantor M.N."/>
            <person name="Hua S.X."/>
        </authorList>
    </citation>
    <scope>NUCLEOTIDE SEQUENCE [LARGE SCALE GENOMIC DNA]</scope>
    <source>
        <strain evidence="1 2">441</strain>
    </source>
</reference>
<sequence length="53" mass="5859">MECEFAYLGPVCNAPIQEHRSKRLPNLPVISKPEIGFPSYQVVGHYQLSSGIG</sequence>
<protein>
    <submittedName>
        <fullName evidence="1">Uncharacterized protein</fullName>
    </submittedName>
</protein>
<dbReference type="AlphaFoldDB" id="A0A0C9ZRU7"/>
<evidence type="ECO:0000313" key="1">
    <source>
        <dbReference type="EMBL" id="KIK22478.1"/>
    </source>
</evidence>
<name>A0A0C9ZRU7_9AGAM</name>
<evidence type="ECO:0000313" key="2">
    <source>
        <dbReference type="Proteomes" id="UP000054018"/>
    </source>
</evidence>
<dbReference type="Proteomes" id="UP000054018">
    <property type="component" value="Unassembled WGS sequence"/>
</dbReference>
<gene>
    <name evidence="1" type="ORF">PISMIDRAFT_680295</name>
</gene>
<accession>A0A0C9ZRU7</accession>
<dbReference type="EMBL" id="KN833739">
    <property type="protein sequence ID" value="KIK22478.1"/>
    <property type="molecule type" value="Genomic_DNA"/>
</dbReference>
<reference evidence="2" key="2">
    <citation type="submission" date="2015-01" db="EMBL/GenBank/DDBJ databases">
        <title>Evolutionary Origins and Diversification of the Mycorrhizal Mutualists.</title>
        <authorList>
            <consortium name="DOE Joint Genome Institute"/>
            <consortium name="Mycorrhizal Genomics Consortium"/>
            <person name="Kohler A."/>
            <person name="Kuo A."/>
            <person name="Nagy L.G."/>
            <person name="Floudas D."/>
            <person name="Copeland A."/>
            <person name="Barry K.W."/>
            <person name="Cichocki N."/>
            <person name="Veneault-Fourrey C."/>
            <person name="LaButti K."/>
            <person name="Lindquist E.A."/>
            <person name="Lipzen A."/>
            <person name="Lundell T."/>
            <person name="Morin E."/>
            <person name="Murat C."/>
            <person name="Riley R."/>
            <person name="Ohm R."/>
            <person name="Sun H."/>
            <person name="Tunlid A."/>
            <person name="Henrissat B."/>
            <person name="Grigoriev I.V."/>
            <person name="Hibbett D.S."/>
            <person name="Martin F."/>
        </authorList>
    </citation>
    <scope>NUCLEOTIDE SEQUENCE [LARGE SCALE GENOMIC DNA]</scope>
    <source>
        <strain evidence="2">441</strain>
    </source>
</reference>
<dbReference type="HOGENOM" id="CLU_3069617_0_0_1"/>
<organism evidence="1 2">
    <name type="scientific">Pisolithus microcarpus 441</name>
    <dbReference type="NCBI Taxonomy" id="765257"/>
    <lineage>
        <taxon>Eukaryota</taxon>
        <taxon>Fungi</taxon>
        <taxon>Dikarya</taxon>
        <taxon>Basidiomycota</taxon>
        <taxon>Agaricomycotina</taxon>
        <taxon>Agaricomycetes</taxon>
        <taxon>Agaricomycetidae</taxon>
        <taxon>Boletales</taxon>
        <taxon>Sclerodermatineae</taxon>
        <taxon>Pisolithaceae</taxon>
        <taxon>Pisolithus</taxon>
    </lineage>
</organism>
<keyword evidence="2" id="KW-1185">Reference proteome</keyword>